<proteinExistence type="inferred from homology"/>
<dbReference type="EMBL" id="AXCW01000001">
    <property type="protein sequence ID" value="EYR65274.1"/>
    <property type="molecule type" value="Genomic_DNA"/>
</dbReference>
<dbReference type="GO" id="GO:0020037">
    <property type="term" value="F:heme binding"/>
    <property type="evidence" value="ECO:0007669"/>
    <property type="project" value="InterPro"/>
</dbReference>
<evidence type="ECO:0000313" key="2">
    <source>
        <dbReference type="EMBL" id="EYR65274.1"/>
    </source>
</evidence>
<dbReference type="InterPro" id="IPR036396">
    <property type="entry name" value="Cyt_P450_sf"/>
</dbReference>
<dbReference type="InterPro" id="IPR002397">
    <property type="entry name" value="Cyt_P450_B"/>
</dbReference>
<dbReference type="PANTHER" id="PTHR46696">
    <property type="entry name" value="P450, PUTATIVE (EUROFUNG)-RELATED"/>
    <property type="match status" value="1"/>
</dbReference>
<dbReference type="RefSeq" id="WP_034221031.1">
    <property type="nucleotide sequence ID" value="NZ_AXCW01000001.1"/>
</dbReference>
<evidence type="ECO:0000313" key="3">
    <source>
        <dbReference type="Proteomes" id="UP000019753"/>
    </source>
</evidence>
<gene>
    <name evidence="2" type="ORF">N866_00415</name>
</gene>
<comment type="similarity">
    <text evidence="1">Belongs to the cytochrome P450 family.</text>
</comment>
<evidence type="ECO:0000256" key="1">
    <source>
        <dbReference type="ARBA" id="ARBA00010617"/>
    </source>
</evidence>
<comment type="caution">
    <text evidence="2">The sequence shown here is derived from an EMBL/GenBank/DDBJ whole genome shotgun (WGS) entry which is preliminary data.</text>
</comment>
<dbReference type="Pfam" id="PF00067">
    <property type="entry name" value="p450"/>
    <property type="match status" value="1"/>
</dbReference>
<name>A0A021VVQ8_9CELL</name>
<dbReference type="GO" id="GO:0004497">
    <property type="term" value="F:monooxygenase activity"/>
    <property type="evidence" value="ECO:0007669"/>
    <property type="project" value="InterPro"/>
</dbReference>
<dbReference type="OrthoDB" id="502624at2"/>
<dbReference type="InterPro" id="IPR001128">
    <property type="entry name" value="Cyt_P450"/>
</dbReference>
<dbReference type="CDD" id="cd11079">
    <property type="entry name" value="Cyp_unk"/>
    <property type="match status" value="1"/>
</dbReference>
<dbReference type="SUPFAM" id="SSF48264">
    <property type="entry name" value="Cytochrome P450"/>
    <property type="match status" value="1"/>
</dbReference>
<dbReference type="PANTHER" id="PTHR46696:SF6">
    <property type="entry name" value="P450, PUTATIVE (EUROFUNG)-RELATED"/>
    <property type="match status" value="1"/>
</dbReference>
<dbReference type="Proteomes" id="UP000019753">
    <property type="component" value="Unassembled WGS sequence"/>
</dbReference>
<dbReference type="GO" id="GO:0016705">
    <property type="term" value="F:oxidoreductase activity, acting on paired donors, with incorporation or reduction of molecular oxygen"/>
    <property type="evidence" value="ECO:0007669"/>
    <property type="project" value="InterPro"/>
</dbReference>
<dbReference type="AlphaFoldDB" id="A0A021VVQ8"/>
<organism evidence="2 3">
    <name type="scientific">Actinotalea ferrariae CF5-4</name>
    <dbReference type="NCBI Taxonomy" id="948458"/>
    <lineage>
        <taxon>Bacteria</taxon>
        <taxon>Bacillati</taxon>
        <taxon>Actinomycetota</taxon>
        <taxon>Actinomycetes</taxon>
        <taxon>Micrococcales</taxon>
        <taxon>Cellulomonadaceae</taxon>
        <taxon>Actinotalea</taxon>
    </lineage>
</organism>
<sequence>MTENQPSDWDPRSQAVLEDQIAAYDELRGRCPVAHSDFLGWSVLRHDDVVRVLDDPQTFSNAVPHRLTVPNGMDPPEHTEFRRVNDRYFTPDLMDALEPSCRRIAADLVDDLTRGVPTDLMPALAEMYALRVQNAFLGWPAELEEPLRRWTAKNRAATLAQDRPTMAAIAVEFDGFIRDLLAARRQAGDAAPDDLTTRLLGERVWDRPMTDEELVSLLRNWTVGELSTISASVGILAHHLAAHPSTQQLLRDDPSLIGAANDEILRMHAPLIANRRVTTEPVEVGGQLIGAGERVTVLWASANRDEAVFGDPDEFRLDRDPADNLLYGRGIHVCPGAPLARLELRVLVEELLARTTELAPADIAPARAHYPGSGFATLPLVLH</sequence>
<keyword evidence="3" id="KW-1185">Reference proteome</keyword>
<protein>
    <submittedName>
        <fullName evidence="2">Cytochrome P450</fullName>
    </submittedName>
</protein>
<accession>A0A021VVQ8</accession>
<dbReference type="Gene3D" id="1.10.630.10">
    <property type="entry name" value="Cytochrome P450"/>
    <property type="match status" value="1"/>
</dbReference>
<reference evidence="2 3" key="1">
    <citation type="submission" date="2014-01" db="EMBL/GenBank/DDBJ databases">
        <title>Actinotalea ferrariae CF5-4.</title>
        <authorList>
            <person name="Chen F."/>
            <person name="Li Y."/>
            <person name="Wang G."/>
        </authorList>
    </citation>
    <scope>NUCLEOTIDE SEQUENCE [LARGE SCALE GENOMIC DNA]</scope>
    <source>
        <strain evidence="2 3">CF5-4</strain>
    </source>
</reference>
<dbReference type="GO" id="GO:0005506">
    <property type="term" value="F:iron ion binding"/>
    <property type="evidence" value="ECO:0007669"/>
    <property type="project" value="InterPro"/>
</dbReference>
<dbReference type="PRINTS" id="PR00359">
    <property type="entry name" value="BP450"/>
</dbReference>